<evidence type="ECO:0000313" key="6">
    <source>
        <dbReference type="EMBL" id="MBA4502323.1"/>
    </source>
</evidence>
<feature type="compositionally biased region" description="Basic and acidic residues" evidence="4">
    <location>
        <begin position="131"/>
        <end position="140"/>
    </location>
</feature>
<keyword evidence="1" id="KW-0677">Repeat</keyword>
<evidence type="ECO:0000256" key="4">
    <source>
        <dbReference type="SAM" id="MobiDB-lite"/>
    </source>
</evidence>
<dbReference type="InterPro" id="IPR003439">
    <property type="entry name" value="ABC_transporter-like_ATP-bd"/>
</dbReference>
<evidence type="ECO:0000256" key="3">
    <source>
        <dbReference type="ARBA" id="ARBA00022840"/>
    </source>
</evidence>
<dbReference type="InterPro" id="IPR027417">
    <property type="entry name" value="P-loop_NTPase"/>
</dbReference>
<dbReference type="InterPro" id="IPR003593">
    <property type="entry name" value="AAA+_ATPase"/>
</dbReference>
<gene>
    <name evidence="6" type="ORF">H1S06_08110</name>
</gene>
<dbReference type="Gene3D" id="3.40.50.300">
    <property type="entry name" value="P-loop containing nucleotide triphosphate hydrolases"/>
    <property type="match status" value="1"/>
</dbReference>
<dbReference type="PANTHER" id="PTHR19211:SF6">
    <property type="entry name" value="BLL7188 PROTEIN"/>
    <property type="match status" value="1"/>
</dbReference>
<comment type="caution">
    <text evidence="6">The sequence shown here is derived from an EMBL/GenBank/DDBJ whole genome shotgun (WGS) entry which is preliminary data.</text>
</comment>
<feature type="domain" description="AAA+ ATPase" evidence="5">
    <location>
        <begin position="213"/>
        <end position="375"/>
    </location>
</feature>
<protein>
    <submittedName>
        <fullName evidence="6">ABC-F family ATP-binding cassette domain-containing protein</fullName>
    </submittedName>
</protein>
<dbReference type="Proteomes" id="UP000538931">
    <property type="component" value="Unassembled WGS sequence"/>
</dbReference>
<dbReference type="PANTHER" id="PTHR19211">
    <property type="entry name" value="ATP-BINDING TRANSPORT PROTEIN-RELATED"/>
    <property type="match status" value="1"/>
</dbReference>
<accession>A0A7W1WXZ9</accession>
<sequence length="386" mass="42636">MATQTATKTGVDPSKYAMSVLLQYAVSRACHAGHELAQQPVPRDESTLADLAGVQRIVELSSLGLSSYGENYTFYVEAREQERRNALQNLDALKHERRRSEQAMRLQRERQERRQTRGKQLSKTANQAKILLDRQKERSESASGALRKQQVGSQAKLNQRIHEAAQAVATETPIAVHAAPVPRPYRRTLAELIDVKLPYLPDTSGPVSLTLSGQQRVGVEGNNGCGKSTLLRVLSGQLAPVDGKIRVTDEVAYLDQALEVLDPNQTILDQLKRANSGAAEAGLRTRLAQLGLDAQKIMVPSGVLSGGERLKAALACVLYAERPVQLLMLDEPSNHLDLPSLEALEAMLREYRGGLLVVSHDERLLERIQLTDRLRVTEKGWRLLPS</sequence>
<evidence type="ECO:0000259" key="5">
    <source>
        <dbReference type="SMART" id="SM00382"/>
    </source>
</evidence>
<dbReference type="Pfam" id="PF00005">
    <property type="entry name" value="ABC_tran"/>
    <property type="match status" value="1"/>
</dbReference>
<reference evidence="6 7" key="1">
    <citation type="submission" date="2020-07" db="EMBL/GenBank/DDBJ databases">
        <title>Bacterium isolated from marien macroalgae.</title>
        <authorList>
            <person name="Zhu K."/>
            <person name="Lu D."/>
            <person name="Du Z."/>
        </authorList>
    </citation>
    <scope>NUCLEOTIDE SEQUENCE [LARGE SCALE GENOMIC DNA]</scope>
    <source>
        <strain evidence="6 7">3-1745</strain>
    </source>
</reference>
<keyword evidence="2" id="KW-0547">Nucleotide-binding</keyword>
<feature type="region of interest" description="Disordered" evidence="4">
    <location>
        <begin position="93"/>
        <end position="154"/>
    </location>
</feature>
<dbReference type="InterPro" id="IPR050611">
    <property type="entry name" value="ABCF"/>
</dbReference>
<keyword evidence="3 6" id="KW-0067">ATP-binding</keyword>
<name>A0A7W1WXZ9_9GAMM</name>
<organism evidence="6 7">
    <name type="scientific">Marinobacterium marinum</name>
    <dbReference type="NCBI Taxonomy" id="2756129"/>
    <lineage>
        <taxon>Bacteria</taxon>
        <taxon>Pseudomonadati</taxon>
        <taxon>Pseudomonadota</taxon>
        <taxon>Gammaproteobacteria</taxon>
        <taxon>Oceanospirillales</taxon>
        <taxon>Oceanospirillaceae</taxon>
        <taxon>Marinobacterium</taxon>
    </lineage>
</organism>
<dbReference type="CDD" id="cd03221">
    <property type="entry name" value="ABCF_EF-3"/>
    <property type="match status" value="1"/>
</dbReference>
<dbReference type="EMBL" id="JACEMT010000044">
    <property type="protein sequence ID" value="MBA4502323.1"/>
    <property type="molecule type" value="Genomic_DNA"/>
</dbReference>
<dbReference type="SUPFAM" id="SSF52540">
    <property type="entry name" value="P-loop containing nucleoside triphosphate hydrolases"/>
    <property type="match status" value="1"/>
</dbReference>
<feature type="compositionally biased region" description="Basic and acidic residues" evidence="4">
    <location>
        <begin position="93"/>
        <end position="115"/>
    </location>
</feature>
<keyword evidence="7" id="KW-1185">Reference proteome</keyword>
<evidence type="ECO:0000313" key="7">
    <source>
        <dbReference type="Proteomes" id="UP000538931"/>
    </source>
</evidence>
<dbReference type="GO" id="GO:0005524">
    <property type="term" value="F:ATP binding"/>
    <property type="evidence" value="ECO:0007669"/>
    <property type="project" value="UniProtKB-KW"/>
</dbReference>
<dbReference type="AlphaFoldDB" id="A0A7W1WXZ9"/>
<evidence type="ECO:0000256" key="1">
    <source>
        <dbReference type="ARBA" id="ARBA00022737"/>
    </source>
</evidence>
<proteinExistence type="predicted"/>
<evidence type="ECO:0000256" key="2">
    <source>
        <dbReference type="ARBA" id="ARBA00022741"/>
    </source>
</evidence>
<dbReference type="GO" id="GO:0016887">
    <property type="term" value="F:ATP hydrolysis activity"/>
    <property type="evidence" value="ECO:0007669"/>
    <property type="project" value="InterPro"/>
</dbReference>
<dbReference type="SMART" id="SM00382">
    <property type="entry name" value="AAA"/>
    <property type="match status" value="1"/>
</dbReference>